<evidence type="ECO:0000256" key="3">
    <source>
        <dbReference type="ARBA" id="ARBA00023065"/>
    </source>
</evidence>
<sequence>MGRGFQYNGREEVTRRHQVVRIDAASKCGSDHYYDGSGEGEASGRHEGASAVEDEERCPQMQFRQILKRIVETKESMGDTLKASAFSLTEAKYAAGDNIKYVVFENMVKATINESFRVFVD</sequence>
<protein>
    <submittedName>
        <fullName evidence="5">Uncharacterized protein</fullName>
    </submittedName>
</protein>
<keyword evidence="3" id="KW-0406">Ion transport</keyword>
<dbReference type="PANTHER" id="PTHR11671">
    <property type="entry name" value="V-TYPE ATP SYNTHASE SUBUNIT D"/>
    <property type="match status" value="1"/>
</dbReference>
<evidence type="ECO:0000313" key="6">
    <source>
        <dbReference type="Proteomes" id="UP000822688"/>
    </source>
</evidence>
<evidence type="ECO:0000256" key="2">
    <source>
        <dbReference type="ARBA" id="ARBA00022448"/>
    </source>
</evidence>
<organism evidence="5 6">
    <name type="scientific">Ceratodon purpureus</name>
    <name type="common">Fire moss</name>
    <name type="synonym">Dicranum purpureum</name>
    <dbReference type="NCBI Taxonomy" id="3225"/>
    <lineage>
        <taxon>Eukaryota</taxon>
        <taxon>Viridiplantae</taxon>
        <taxon>Streptophyta</taxon>
        <taxon>Embryophyta</taxon>
        <taxon>Bryophyta</taxon>
        <taxon>Bryophytina</taxon>
        <taxon>Bryopsida</taxon>
        <taxon>Dicranidae</taxon>
        <taxon>Pseudoditrichales</taxon>
        <taxon>Ditrichaceae</taxon>
        <taxon>Ceratodon</taxon>
    </lineage>
</organism>
<dbReference type="InterPro" id="IPR002699">
    <property type="entry name" value="V_ATPase_D"/>
</dbReference>
<comment type="similarity">
    <text evidence="1">Belongs to the V-ATPase D subunit family.</text>
</comment>
<proteinExistence type="inferred from homology"/>
<keyword evidence="6" id="KW-1185">Reference proteome</keyword>
<evidence type="ECO:0000313" key="5">
    <source>
        <dbReference type="EMBL" id="KAG0561522.1"/>
    </source>
</evidence>
<evidence type="ECO:0000256" key="1">
    <source>
        <dbReference type="ARBA" id="ARBA00005850"/>
    </source>
</evidence>
<dbReference type="Gene3D" id="1.10.287.3240">
    <property type="match status" value="1"/>
</dbReference>
<gene>
    <name evidence="5" type="ORF">KC19_9G070300</name>
</gene>
<dbReference type="AlphaFoldDB" id="A0A8T0GX81"/>
<dbReference type="Proteomes" id="UP000822688">
    <property type="component" value="Chromosome 9"/>
</dbReference>
<dbReference type="Pfam" id="PF01813">
    <property type="entry name" value="ATP-synt_D"/>
    <property type="match status" value="1"/>
</dbReference>
<accession>A0A8T0GX81</accession>
<evidence type="ECO:0000256" key="4">
    <source>
        <dbReference type="SAM" id="MobiDB-lite"/>
    </source>
</evidence>
<name>A0A8T0GX81_CERPU</name>
<dbReference type="GO" id="GO:0046961">
    <property type="term" value="F:proton-transporting ATPase activity, rotational mechanism"/>
    <property type="evidence" value="ECO:0007669"/>
    <property type="project" value="InterPro"/>
</dbReference>
<dbReference type="EMBL" id="CM026430">
    <property type="protein sequence ID" value="KAG0561522.1"/>
    <property type="molecule type" value="Genomic_DNA"/>
</dbReference>
<reference evidence="5" key="1">
    <citation type="submission" date="2020-06" db="EMBL/GenBank/DDBJ databases">
        <title>WGS assembly of Ceratodon purpureus strain R40.</title>
        <authorList>
            <person name="Carey S.B."/>
            <person name="Jenkins J."/>
            <person name="Shu S."/>
            <person name="Lovell J.T."/>
            <person name="Sreedasyam A."/>
            <person name="Maumus F."/>
            <person name="Tiley G.P."/>
            <person name="Fernandez-Pozo N."/>
            <person name="Barry K."/>
            <person name="Chen C."/>
            <person name="Wang M."/>
            <person name="Lipzen A."/>
            <person name="Daum C."/>
            <person name="Saski C.A."/>
            <person name="Payton A.C."/>
            <person name="Mcbreen J.C."/>
            <person name="Conrad R.E."/>
            <person name="Kollar L.M."/>
            <person name="Olsson S."/>
            <person name="Huttunen S."/>
            <person name="Landis J.B."/>
            <person name="Wickett N.J."/>
            <person name="Johnson M.G."/>
            <person name="Rensing S.A."/>
            <person name="Grimwood J."/>
            <person name="Schmutz J."/>
            <person name="Mcdaniel S.F."/>
        </authorList>
    </citation>
    <scope>NUCLEOTIDE SEQUENCE</scope>
    <source>
        <strain evidence="5">R40</strain>
    </source>
</reference>
<feature type="region of interest" description="Disordered" evidence="4">
    <location>
        <begin position="33"/>
        <end position="56"/>
    </location>
</feature>
<keyword evidence="2" id="KW-0813">Transport</keyword>
<comment type="caution">
    <text evidence="5">The sequence shown here is derived from an EMBL/GenBank/DDBJ whole genome shotgun (WGS) entry which is preliminary data.</text>
</comment>